<keyword evidence="2 5" id="KW-0812">Transmembrane</keyword>
<feature type="transmembrane region" description="Helical" evidence="5">
    <location>
        <begin position="130"/>
        <end position="150"/>
    </location>
</feature>
<dbReference type="Gene3D" id="1.20.1420.30">
    <property type="entry name" value="NCX, central ion-binding region"/>
    <property type="match status" value="1"/>
</dbReference>
<reference evidence="8" key="1">
    <citation type="submission" date="2017-04" db="EMBL/GenBank/DDBJ databases">
        <authorList>
            <person name="Varghese N."/>
            <person name="Submissions S."/>
        </authorList>
    </citation>
    <scope>NUCLEOTIDE SEQUENCE [LARGE SCALE GENOMIC DNA]</scope>
    <source>
        <strain evidence="8">DSM 16512</strain>
    </source>
</reference>
<dbReference type="NCBIfam" id="TIGR00367">
    <property type="entry name" value="calcium/sodium antiporter"/>
    <property type="match status" value="1"/>
</dbReference>
<name>A0A1W1WTD3_9BACT</name>
<dbReference type="STRING" id="1069081.SAMN05660197_1378"/>
<dbReference type="GO" id="GO:0005262">
    <property type="term" value="F:calcium channel activity"/>
    <property type="evidence" value="ECO:0007669"/>
    <property type="project" value="TreeGrafter"/>
</dbReference>
<feature type="transmembrane region" description="Helical" evidence="5">
    <location>
        <begin position="27"/>
        <end position="47"/>
    </location>
</feature>
<dbReference type="EMBL" id="FWWZ01000001">
    <property type="protein sequence ID" value="SMC09561.1"/>
    <property type="molecule type" value="Genomic_DNA"/>
</dbReference>
<dbReference type="PANTHER" id="PTHR10846:SF8">
    <property type="entry name" value="INNER MEMBRANE PROTEIN YRBG"/>
    <property type="match status" value="1"/>
</dbReference>
<evidence type="ECO:0000256" key="2">
    <source>
        <dbReference type="ARBA" id="ARBA00022692"/>
    </source>
</evidence>
<feature type="domain" description="Sodium/calcium exchanger membrane region" evidence="6">
    <location>
        <begin position="168"/>
        <end position="304"/>
    </location>
</feature>
<feature type="transmembrane region" description="Helical" evidence="5">
    <location>
        <begin position="237"/>
        <end position="258"/>
    </location>
</feature>
<gene>
    <name evidence="7" type="ORF">SAMN05660197_1378</name>
</gene>
<evidence type="ECO:0000256" key="1">
    <source>
        <dbReference type="ARBA" id="ARBA00004141"/>
    </source>
</evidence>
<evidence type="ECO:0000256" key="4">
    <source>
        <dbReference type="ARBA" id="ARBA00023136"/>
    </source>
</evidence>
<keyword evidence="8" id="KW-1185">Reference proteome</keyword>
<dbReference type="GO" id="GO:0005886">
    <property type="term" value="C:plasma membrane"/>
    <property type="evidence" value="ECO:0007669"/>
    <property type="project" value="TreeGrafter"/>
</dbReference>
<feature type="domain" description="Sodium/calcium exchanger membrane region" evidence="6">
    <location>
        <begin position="3"/>
        <end position="142"/>
    </location>
</feature>
<feature type="transmembrane region" description="Helical" evidence="5">
    <location>
        <begin position="162"/>
        <end position="182"/>
    </location>
</feature>
<dbReference type="InterPro" id="IPR004837">
    <property type="entry name" value="NaCa_Exmemb"/>
</dbReference>
<comment type="subcellular location">
    <subcellularLocation>
        <location evidence="1">Membrane</location>
        <topology evidence="1">Multi-pass membrane protein</topology>
    </subcellularLocation>
</comment>
<keyword evidence="3 5" id="KW-1133">Transmembrane helix</keyword>
<accession>A0A1W1WTD3</accession>
<keyword evidence="4 5" id="KW-0472">Membrane</keyword>
<dbReference type="InterPro" id="IPR004481">
    <property type="entry name" value="K/Na/Ca-exchanger"/>
</dbReference>
<sequence length="308" mass="33061">MDYIIFIISMAALIKGADLIIKESEKIALHFGISEFVIGATLIALGTSLPEMAASIAASFKHKSDLAVSNVIGSVTLNITLVLGIVFLLAKKLSPSRDIFGKDSSWALFPIFIFFLVAFDGTITRLEGGLFLLLMGGYLLFLSQEPSIVAEEIDEEILQEKFNWPPTLVFLLLGFIMVIYGADYAVQSASNIARHLGVSEWIIGLFLVSFGTSLPELIVSVVAAINKKADMSIGNIIGSNVANFSVVLGSAAVVNPLLVNIQAYAFDIATAFIASLMLVFIAANRLYNKSAGIVLLVTLGVFVLNHVP</sequence>
<dbReference type="AlphaFoldDB" id="A0A1W1WTD3"/>
<feature type="transmembrane region" description="Helical" evidence="5">
    <location>
        <begin position="67"/>
        <end position="90"/>
    </location>
</feature>
<feature type="transmembrane region" description="Helical" evidence="5">
    <location>
        <begin position="290"/>
        <end position="307"/>
    </location>
</feature>
<dbReference type="GO" id="GO:0008273">
    <property type="term" value="F:calcium, potassium:sodium antiporter activity"/>
    <property type="evidence" value="ECO:0007669"/>
    <property type="project" value="TreeGrafter"/>
</dbReference>
<feature type="transmembrane region" description="Helical" evidence="5">
    <location>
        <begin position="106"/>
        <end position="124"/>
    </location>
</feature>
<dbReference type="PANTHER" id="PTHR10846">
    <property type="entry name" value="SODIUM/POTASSIUM/CALCIUM EXCHANGER"/>
    <property type="match status" value="1"/>
</dbReference>
<evidence type="ECO:0000256" key="5">
    <source>
        <dbReference type="SAM" id="Phobius"/>
    </source>
</evidence>
<feature type="transmembrane region" description="Helical" evidence="5">
    <location>
        <begin position="202"/>
        <end position="225"/>
    </location>
</feature>
<evidence type="ECO:0000313" key="7">
    <source>
        <dbReference type="EMBL" id="SMC09561.1"/>
    </source>
</evidence>
<dbReference type="Pfam" id="PF01699">
    <property type="entry name" value="Na_Ca_ex"/>
    <property type="match status" value="2"/>
</dbReference>
<evidence type="ECO:0000259" key="6">
    <source>
        <dbReference type="Pfam" id="PF01699"/>
    </source>
</evidence>
<feature type="transmembrane region" description="Helical" evidence="5">
    <location>
        <begin position="264"/>
        <end position="283"/>
    </location>
</feature>
<dbReference type="Proteomes" id="UP000192602">
    <property type="component" value="Unassembled WGS sequence"/>
</dbReference>
<dbReference type="GO" id="GO:0006874">
    <property type="term" value="P:intracellular calcium ion homeostasis"/>
    <property type="evidence" value="ECO:0007669"/>
    <property type="project" value="TreeGrafter"/>
</dbReference>
<dbReference type="OrthoDB" id="9794225at2"/>
<protein>
    <submittedName>
        <fullName evidence="7">Cation:H+ antiporter</fullName>
    </submittedName>
</protein>
<organism evidence="7 8">
    <name type="scientific">Nitratiruptor tergarcus DSM 16512</name>
    <dbReference type="NCBI Taxonomy" id="1069081"/>
    <lineage>
        <taxon>Bacteria</taxon>
        <taxon>Pseudomonadati</taxon>
        <taxon>Campylobacterota</taxon>
        <taxon>Epsilonproteobacteria</taxon>
        <taxon>Nautiliales</taxon>
        <taxon>Nitratiruptoraceae</taxon>
        <taxon>Nitratiruptor</taxon>
    </lineage>
</organism>
<proteinExistence type="predicted"/>
<dbReference type="RefSeq" id="WP_084275781.1">
    <property type="nucleotide sequence ID" value="NZ_AP026671.1"/>
</dbReference>
<dbReference type="InterPro" id="IPR044880">
    <property type="entry name" value="NCX_ion-bd_dom_sf"/>
</dbReference>
<evidence type="ECO:0000313" key="8">
    <source>
        <dbReference type="Proteomes" id="UP000192602"/>
    </source>
</evidence>
<evidence type="ECO:0000256" key="3">
    <source>
        <dbReference type="ARBA" id="ARBA00022989"/>
    </source>
</evidence>